<dbReference type="SUPFAM" id="SSF53474">
    <property type="entry name" value="alpha/beta-Hydrolases"/>
    <property type="match status" value="1"/>
</dbReference>
<dbReference type="EMBL" id="LDTZ01000024">
    <property type="protein sequence ID" value="KNA89575.1"/>
    <property type="molecule type" value="Genomic_DNA"/>
</dbReference>
<evidence type="ECO:0008006" key="3">
    <source>
        <dbReference type="Google" id="ProtNLM"/>
    </source>
</evidence>
<evidence type="ECO:0000313" key="2">
    <source>
        <dbReference type="Proteomes" id="UP000037247"/>
    </source>
</evidence>
<sequence>MRKWVRNLLIAVVVLMAVFGLLIVVAIARPLLHRGSNDLGIHQTVDAPGAVISAREVFDIPLRLKLAKVHAVHVLYASRDASGVIQRVSGTVFKPDGAAPAGGWPIIAFGHGTSGINQPCAPSSSSGMDGAAALALGLTSAKYAVAVPDYQGLGAPGVHPYLDNVTEGHNVIDSVRALRTVFPESSKRWAAYGGSQGGGAVWGAADAAPSYAPELDLLGASALVPAADLTGLVDKALAGTLTRDQQLVLQWIVESRARMDPNFHRDDFRKGAAVEGWNTLSACDRSLAKRRDEIAKNLGPHDIGPQNPAAAQQLRDVLAAYALPKNRSAAPLQITYGTADTFIDVAWTDAAIRRACELGDTITIDRQPGKGHGDINGDAVIPWLLDRFAGKPAPNNC</sequence>
<dbReference type="Pfam" id="PF03583">
    <property type="entry name" value="LIP"/>
    <property type="match status" value="1"/>
</dbReference>
<comment type="caution">
    <text evidence="1">The sequence shown here is derived from an EMBL/GenBank/DDBJ whole genome shotgun (WGS) entry which is preliminary data.</text>
</comment>
<gene>
    <name evidence="1" type="ORF">ABW18_20620</name>
</gene>
<dbReference type="PANTHER" id="PTHR34853:SF1">
    <property type="entry name" value="LIPASE 5"/>
    <property type="match status" value="1"/>
</dbReference>
<reference evidence="1 2" key="1">
    <citation type="submission" date="2015-05" db="EMBL/GenBank/DDBJ databases">
        <title>Draft genome sequence of the bacterium Gordonia jacobaea a new member of the Gordonia genus.</title>
        <authorList>
            <person name="Jimenez-Galisteo G."/>
            <person name="Dominguez A."/>
            <person name="Munoz E."/>
            <person name="Vinas M."/>
        </authorList>
    </citation>
    <scope>NUCLEOTIDE SEQUENCE [LARGE SCALE GENOMIC DNA]</scope>
    <source>
        <strain evidence="2">mv1</strain>
    </source>
</reference>
<dbReference type="PIRSF" id="PIRSF029171">
    <property type="entry name" value="Esterase_LipA"/>
    <property type="match status" value="1"/>
</dbReference>
<accession>A0ABR5I7A7</accession>
<dbReference type="PANTHER" id="PTHR34853">
    <property type="match status" value="1"/>
</dbReference>
<dbReference type="InterPro" id="IPR005152">
    <property type="entry name" value="Lipase_secreted"/>
</dbReference>
<proteinExistence type="predicted"/>
<dbReference type="InterPro" id="IPR029058">
    <property type="entry name" value="AB_hydrolase_fold"/>
</dbReference>
<protein>
    <recommendedName>
        <fullName evidence="3">Secretory lipase</fullName>
    </recommendedName>
</protein>
<dbReference type="Proteomes" id="UP000037247">
    <property type="component" value="Unassembled WGS sequence"/>
</dbReference>
<name>A0ABR5I7A7_9ACTN</name>
<keyword evidence="2" id="KW-1185">Reference proteome</keyword>
<dbReference type="Gene3D" id="3.40.50.1820">
    <property type="entry name" value="alpha/beta hydrolase"/>
    <property type="match status" value="2"/>
</dbReference>
<dbReference type="RefSeq" id="WP_049700850.1">
    <property type="nucleotide sequence ID" value="NZ_CBDRLS010000002.1"/>
</dbReference>
<organism evidence="1 2">
    <name type="scientific">Gordonia jacobaea</name>
    <dbReference type="NCBI Taxonomy" id="122202"/>
    <lineage>
        <taxon>Bacteria</taxon>
        <taxon>Bacillati</taxon>
        <taxon>Actinomycetota</taxon>
        <taxon>Actinomycetes</taxon>
        <taxon>Mycobacteriales</taxon>
        <taxon>Gordoniaceae</taxon>
        <taxon>Gordonia</taxon>
    </lineage>
</organism>
<evidence type="ECO:0000313" key="1">
    <source>
        <dbReference type="EMBL" id="KNA89575.1"/>
    </source>
</evidence>